<dbReference type="InterPro" id="IPR036038">
    <property type="entry name" value="Aminotransferase-like"/>
</dbReference>
<dbReference type="InterPro" id="IPR036079">
    <property type="entry name" value="ATPase_csu/dsu_sf"/>
</dbReference>
<dbReference type="InterPro" id="IPR043132">
    <property type="entry name" value="BCAT-like_C"/>
</dbReference>
<keyword evidence="6 11" id="KW-0808">Transferase</keyword>
<keyword evidence="13" id="KW-1185">Reference proteome</keyword>
<keyword evidence="3" id="KW-0813">Transport</keyword>
<evidence type="ECO:0000256" key="7">
    <source>
        <dbReference type="ARBA" id="ARBA00022898"/>
    </source>
</evidence>
<dbReference type="InterPro" id="IPR005786">
    <property type="entry name" value="B_amino_transII"/>
</dbReference>
<keyword evidence="5 11" id="KW-0028">Amino-acid biosynthesis</keyword>
<comment type="cofactor">
    <cofactor evidence="1 10">
        <name>pyridoxal 5'-phosphate</name>
        <dbReference type="ChEBI" id="CHEBI:597326"/>
    </cofactor>
</comment>
<evidence type="ECO:0000256" key="8">
    <source>
        <dbReference type="ARBA" id="ARBA00023065"/>
    </source>
</evidence>
<dbReference type="InterPro" id="IPR002843">
    <property type="entry name" value="ATPase_V0-cplx_csu/dsu"/>
</dbReference>
<protein>
    <recommendedName>
        <fullName evidence="11">Branched-chain-amino-acid aminotransferase</fullName>
        <ecNumber evidence="11">2.6.1.42</ecNumber>
    </recommendedName>
</protein>
<evidence type="ECO:0000313" key="12">
    <source>
        <dbReference type="EMBL" id="KYN44612.1"/>
    </source>
</evidence>
<dbReference type="GO" id="GO:0009099">
    <property type="term" value="P:L-valine biosynthetic process"/>
    <property type="evidence" value="ECO:0007669"/>
    <property type="project" value="TreeGrafter"/>
</dbReference>
<dbReference type="PANTHER" id="PTHR11825">
    <property type="entry name" value="SUBGROUP IIII AMINOTRANSFERASE"/>
    <property type="match status" value="1"/>
</dbReference>
<dbReference type="Gene3D" id="3.20.10.10">
    <property type="entry name" value="D-amino Acid Aminotransferase, subunit A, domain 2"/>
    <property type="match status" value="1"/>
</dbReference>
<dbReference type="Pfam" id="PF01063">
    <property type="entry name" value="Aminotran_4"/>
    <property type="match status" value="1"/>
</dbReference>
<keyword evidence="4 11" id="KW-0032">Aminotransferase</keyword>
<dbReference type="AlphaFoldDB" id="A0A195FWC1"/>
<evidence type="ECO:0000256" key="3">
    <source>
        <dbReference type="ARBA" id="ARBA00022448"/>
    </source>
</evidence>
<dbReference type="GO" id="GO:0052656">
    <property type="term" value="F:L-isoleucine-2-oxoglutarate transaminase activity"/>
    <property type="evidence" value="ECO:0007669"/>
    <property type="project" value="RHEA"/>
</dbReference>
<keyword evidence="7 10" id="KW-0663">Pyridoxal phosphate</keyword>
<dbReference type="Gene3D" id="3.30.470.10">
    <property type="match status" value="1"/>
</dbReference>
<evidence type="ECO:0000256" key="10">
    <source>
        <dbReference type="RuleBase" id="RU004516"/>
    </source>
</evidence>
<dbReference type="Gene3D" id="1.10.132.50">
    <property type="entry name" value="ATP synthase (C/AC39) subunit, domain 3"/>
    <property type="match status" value="1"/>
</dbReference>
<dbReference type="GO" id="GO:0009098">
    <property type="term" value="P:L-leucine biosynthetic process"/>
    <property type="evidence" value="ECO:0007669"/>
    <property type="project" value="TreeGrafter"/>
</dbReference>
<keyword evidence="8" id="KW-0406">Ion transport</keyword>
<proteinExistence type="inferred from homology"/>
<sequence>MKGCLFNIDGGYLEGLCRGFKCGILQQSDYLNLVQCETLEDLKLHLAGTDYGSFLANEPSPLSVSVIDDKLREKLVVEFQHMRNHSVEPLSQFLDFITYSYMIDNIILLITGTLHQRPISELIPKCHPLGSFEQMEAIHVAATPAELYNAVLVDTPLAPFFVDCISEQDLDEMNIEIIRNTLYKAYLEAFYKFCKELGGTTADTMCEILAFEADRRAIIITINSFGTELGKDDRAKLYPRCGRLNPDGLAALARADDYEQVKAVAEYYAEYSALFEGAGNNPGDKTLEDKFFEHEASILFFGNVINQLQQSVRWSSSLRTKDKNSVPQRFFKYADLSVRLAGPNQLNPKPDVNKLSFGKYFTDHMLKVHYYEGMNGWQAPEIMPFENIVLHPAAKVLHYAVELFEGMKAYRGVDGKIRLFRPELNMERMNNSAVRAGLPPFRGEELIKCICRLISIDQEWVPHSTASSLYIRPTLIGIDPTLGVATSDSALLYVILSPVGSYFKATDQQVGISLLADPRYTRAWPGGCGNAKLGSNYGPTIQVQQEATEKGLHQVLWLYGENNELTEIGTMNIFVVYTNNNGERELLTPSLNGLILPGVVRNSLLAISRQWNQYKVTERPITMKEIIQLNSDNRLLEIFGAGTACVVSPVSYINFQGEELHIPTTEQPEAIYQMLKKRLLDIQYGIIPDHPWSLIIE</sequence>
<comment type="catalytic activity">
    <reaction evidence="11">
        <text>L-leucine + 2-oxoglutarate = 4-methyl-2-oxopentanoate + L-glutamate</text>
        <dbReference type="Rhea" id="RHEA:18321"/>
        <dbReference type="ChEBI" id="CHEBI:16810"/>
        <dbReference type="ChEBI" id="CHEBI:17865"/>
        <dbReference type="ChEBI" id="CHEBI:29985"/>
        <dbReference type="ChEBI" id="CHEBI:57427"/>
        <dbReference type="EC" id="2.6.1.42"/>
    </reaction>
</comment>
<dbReference type="GO" id="GO:0052655">
    <property type="term" value="F:L-valine-2-oxoglutarate transaminase activity"/>
    <property type="evidence" value="ECO:0007669"/>
    <property type="project" value="RHEA"/>
</dbReference>
<evidence type="ECO:0000256" key="1">
    <source>
        <dbReference type="ARBA" id="ARBA00001933"/>
    </source>
</evidence>
<dbReference type="InterPro" id="IPR044911">
    <property type="entry name" value="V-type_ATPase_csu/dsu_dom_3"/>
</dbReference>
<comment type="similarity">
    <text evidence="2 11">Belongs to the class-IV pyridoxal-phosphate-dependent aminotransferase family.</text>
</comment>
<dbReference type="GO" id="GO:0005739">
    <property type="term" value="C:mitochondrion"/>
    <property type="evidence" value="ECO:0007669"/>
    <property type="project" value="TreeGrafter"/>
</dbReference>
<gene>
    <name evidence="12" type="ORF">ALC56_01055</name>
</gene>
<reference evidence="12 13" key="1">
    <citation type="submission" date="2016-03" db="EMBL/GenBank/DDBJ databases">
        <title>Trachymyrmex septentrionalis WGS genome.</title>
        <authorList>
            <person name="Nygaard S."/>
            <person name="Hu H."/>
            <person name="Boomsma J."/>
            <person name="Zhang G."/>
        </authorList>
    </citation>
    <scope>NUCLEOTIDE SEQUENCE [LARGE SCALE GENOMIC DNA]</scope>
    <source>
        <strain evidence="12">Tsep2-gDNA-1</strain>
        <tissue evidence="12">Whole body</tissue>
    </source>
</reference>
<dbReference type="EMBL" id="KQ981215">
    <property type="protein sequence ID" value="KYN44612.1"/>
    <property type="molecule type" value="Genomic_DNA"/>
</dbReference>
<evidence type="ECO:0000256" key="9">
    <source>
        <dbReference type="ARBA" id="ARBA00023304"/>
    </source>
</evidence>
<dbReference type="EC" id="2.6.1.42" evidence="11"/>
<dbReference type="NCBIfam" id="TIGR01123">
    <property type="entry name" value="ilvE_II"/>
    <property type="match status" value="1"/>
</dbReference>
<name>A0A195FWC1_9HYME</name>
<evidence type="ECO:0000256" key="2">
    <source>
        <dbReference type="ARBA" id="ARBA00009320"/>
    </source>
</evidence>
<keyword evidence="9 11" id="KW-0100">Branched-chain amino acid biosynthesis</keyword>
<dbReference type="PROSITE" id="PS00770">
    <property type="entry name" value="AA_TRANSFER_CLASS_4"/>
    <property type="match status" value="1"/>
</dbReference>
<evidence type="ECO:0000256" key="6">
    <source>
        <dbReference type="ARBA" id="ARBA00022679"/>
    </source>
</evidence>
<organism evidence="12 13">
    <name type="scientific">Trachymyrmex septentrionalis</name>
    <dbReference type="NCBI Taxonomy" id="34720"/>
    <lineage>
        <taxon>Eukaryota</taxon>
        <taxon>Metazoa</taxon>
        <taxon>Ecdysozoa</taxon>
        <taxon>Arthropoda</taxon>
        <taxon>Hexapoda</taxon>
        <taxon>Insecta</taxon>
        <taxon>Pterygota</taxon>
        <taxon>Neoptera</taxon>
        <taxon>Endopterygota</taxon>
        <taxon>Hymenoptera</taxon>
        <taxon>Apocrita</taxon>
        <taxon>Aculeata</taxon>
        <taxon>Formicoidea</taxon>
        <taxon>Formicidae</taxon>
        <taxon>Myrmicinae</taxon>
        <taxon>Trachymyrmex</taxon>
    </lineage>
</organism>
<dbReference type="InterPro" id="IPR018300">
    <property type="entry name" value="Aminotrans_IV_CS"/>
</dbReference>
<evidence type="ECO:0000256" key="11">
    <source>
        <dbReference type="RuleBase" id="RU004517"/>
    </source>
</evidence>
<dbReference type="FunFam" id="3.30.470.10:FF:000002">
    <property type="entry name" value="Branched-chain-amino-acid aminotransferase"/>
    <property type="match status" value="1"/>
</dbReference>
<dbReference type="GO" id="GO:0046961">
    <property type="term" value="F:proton-transporting ATPase activity, rotational mechanism"/>
    <property type="evidence" value="ECO:0007669"/>
    <property type="project" value="InterPro"/>
</dbReference>
<dbReference type="Pfam" id="PF01992">
    <property type="entry name" value="vATP-synt_AC39"/>
    <property type="match status" value="1"/>
</dbReference>
<accession>A0A195FWC1</accession>
<dbReference type="InterPro" id="IPR001544">
    <property type="entry name" value="Aminotrans_IV"/>
</dbReference>
<comment type="catalytic activity">
    <reaction evidence="11">
        <text>L-valine + 2-oxoglutarate = 3-methyl-2-oxobutanoate + L-glutamate</text>
        <dbReference type="Rhea" id="RHEA:24813"/>
        <dbReference type="ChEBI" id="CHEBI:11851"/>
        <dbReference type="ChEBI" id="CHEBI:16810"/>
        <dbReference type="ChEBI" id="CHEBI:29985"/>
        <dbReference type="ChEBI" id="CHEBI:57762"/>
        <dbReference type="EC" id="2.6.1.42"/>
    </reaction>
</comment>
<dbReference type="SUPFAM" id="SSF103486">
    <property type="entry name" value="V-type ATP synthase subunit C"/>
    <property type="match status" value="1"/>
</dbReference>
<dbReference type="Proteomes" id="UP000078541">
    <property type="component" value="Unassembled WGS sequence"/>
</dbReference>
<dbReference type="NCBIfam" id="NF009897">
    <property type="entry name" value="PRK13357.1"/>
    <property type="match status" value="1"/>
</dbReference>
<dbReference type="InterPro" id="IPR033939">
    <property type="entry name" value="BCAT_family"/>
</dbReference>
<dbReference type="CDD" id="cd01557">
    <property type="entry name" value="BCAT_beta_family"/>
    <property type="match status" value="1"/>
</dbReference>
<dbReference type="PANTHER" id="PTHR11825:SF44">
    <property type="entry name" value="BRANCHED-CHAIN-AMINO-ACID AMINOTRANSFERASE"/>
    <property type="match status" value="1"/>
</dbReference>
<dbReference type="STRING" id="34720.A0A195FWC1"/>
<evidence type="ECO:0000256" key="4">
    <source>
        <dbReference type="ARBA" id="ARBA00022576"/>
    </source>
</evidence>
<dbReference type="SUPFAM" id="SSF56752">
    <property type="entry name" value="D-aminoacid aminotransferase-like PLP-dependent enzymes"/>
    <property type="match status" value="1"/>
</dbReference>
<dbReference type="GO" id="GO:0052654">
    <property type="term" value="F:L-leucine-2-oxoglutarate transaminase activity"/>
    <property type="evidence" value="ECO:0007669"/>
    <property type="project" value="RHEA"/>
</dbReference>
<evidence type="ECO:0000313" key="13">
    <source>
        <dbReference type="Proteomes" id="UP000078541"/>
    </source>
</evidence>
<comment type="catalytic activity">
    <reaction evidence="11">
        <text>L-isoleucine + 2-oxoglutarate = (S)-3-methyl-2-oxopentanoate + L-glutamate</text>
        <dbReference type="Rhea" id="RHEA:24801"/>
        <dbReference type="ChEBI" id="CHEBI:16810"/>
        <dbReference type="ChEBI" id="CHEBI:29985"/>
        <dbReference type="ChEBI" id="CHEBI:35146"/>
        <dbReference type="ChEBI" id="CHEBI:58045"/>
        <dbReference type="EC" id="2.6.1.42"/>
    </reaction>
</comment>
<dbReference type="InterPro" id="IPR043131">
    <property type="entry name" value="BCAT-like_N"/>
</dbReference>
<evidence type="ECO:0000256" key="5">
    <source>
        <dbReference type="ARBA" id="ARBA00022605"/>
    </source>
</evidence>